<dbReference type="Gene3D" id="3.30.590.10">
    <property type="entry name" value="Glutamine synthetase/guanido kinase, catalytic domain"/>
    <property type="match status" value="1"/>
</dbReference>
<feature type="domain" description="GS catalytic" evidence="5">
    <location>
        <begin position="218"/>
        <end position="646"/>
    </location>
</feature>
<feature type="region of interest" description="Disordered" evidence="3">
    <location>
        <begin position="1"/>
        <end position="31"/>
    </location>
</feature>
<dbReference type="InterPro" id="IPR027303">
    <property type="entry name" value="Gln_synth_gly_rich_site"/>
</dbReference>
<dbReference type="RefSeq" id="WP_184309214.1">
    <property type="nucleotide sequence ID" value="NZ_JACHXU010000032.1"/>
</dbReference>
<dbReference type="EC" id="6.3.1.2" evidence="6"/>
<dbReference type="PROSITE" id="PS51986">
    <property type="entry name" value="GS_BETA_GRASP"/>
    <property type="match status" value="1"/>
</dbReference>
<dbReference type="InterPro" id="IPR052725">
    <property type="entry name" value="GS_Type-3"/>
</dbReference>
<dbReference type="Pfam" id="PF12437">
    <property type="entry name" value="GSIII_N"/>
    <property type="match status" value="1"/>
</dbReference>
<dbReference type="SMART" id="SM01230">
    <property type="entry name" value="Gln-synt_C"/>
    <property type="match status" value="1"/>
</dbReference>
<dbReference type="EMBL" id="JACHXU010000032">
    <property type="protein sequence ID" value="MBB3210104.1"/>
    <property type="molecule type" value="Genomic_DNA"/>
</dbReference>
<evidence type="ECO:0000259" key="5">
    <source>
        <dbReference type="PROSITE" id="PS51987"/>
    </source>
</evidence>
<organism evidence="6 7">
    <name type="scientific">Aporhodopirellula rubra</name>
    <dbReference type="NCBI Taxonomy" id="980271"/>
    <lineage>
        <taxon>Bacteria</taxon>
        <taxon>Pseudomonadati</taxon>
        <taxon>Planctomycetota</taxon>
        <taxon>Planctomycetia</taxon>
        <taxon>Pirellulales</taxon>
        <taxon>Pirellulaceae</taxon>
        <taxon>Aporhodopirellula</taxon>
    </lineage>
</organism>
<feature type="compositionally biased region" description="Low complexity" evidence="3">
    <location>
        <begin position="1"/>
        <end position="27"/>
    </location>
</feature>
<dbReference type="AlphaFoldDB" id="A0A7W5E4N7"/>
<dbReference type="Pfam" id="PF00120">
    <property type="entry name" value="Gln-synt_C"/>
    <property type="match status" value="1"/>
</dbReference>
<evidence type="ECO:0000256" key="1">
    <source>
        <dbReference type="PROSITE-ProRule" id="PRU01330"/>
    </source>
</evidence>
<dbReference type="InterPro" id="IPR008147">
    <property type="entry name" value="Gln_synt_N"/>
</dbReference>
<dbReference type="InterPro" id="IPR014746">
    <property type="entry name" value="Gln_synth/guanido_kin_cat_dom"/>
</dbReference>
<accession>A0A7W5E4N7</accession>
<evidence type="ECO:0000256" key="2">
    <source>
        <dbReference type="RuleBase" id="RU000384"/>
    </source>
</evidence>
<dbReference type="GO" id="GO:0006542">
    <property type="term" value="P:glutamine biosynthetic process"/>
    <property type="evidence" value="ECO:0007669"/>
    <property type="project" value="InterPro"/>
</dbReference>
<dbReference type="Proteomes" id="UP000536179">
    <property type="component" value="Unassembled WGS sequence"/>
</dbReference>
<reference evidence="6 7" key="1">
    <citation type="submission" date="2020-08" db="EMBL/GenBank/DDBJ databases">
        <title>Genomic Encyclopedia of Type Strains, Phase III (KMG-III): the genomes of soil and plant-associated and newly described type strains.</title>
        <authorList>
            <person name="Whitman W."/>
        </authorList>
    </citation>
    <scope>NUCLEOTIDE SEQUENCE [LARGE SCALE GENOMIC DNA]</scope>
    <source>
        <strain evidence="6 7">CECT 8075</strain>
    </source>
</reference>
<dbReference type="InterPro" id="IPR008146">
    <property type="entry name" value="Gln_synth_cat_dom"/>
</dbReference>
<sequence>MSTTLSPPTSSTSSNSGSAANPSHSGGKTPRQAAVATAMSYAAKGSQISFVDVPAQDYYSANVFGKNVMKDRLPKSVYKSLMSTIDSGEKLDPEIADIVASAMKDWAMEKGATHYAHIFYPLTGATAEKHDSFLSPTTDGSTLSEFSGKQLIQGEPDGSSFPTGGIRVTSQARGYTIWDVTSPAYILENPNGATLCIPTAFVSWTGEALDKKTPVLRSMQALNKQAQRILKLFGHEDGAFVASTAGPEQEYFLVDRSFYYARPDLIAAGRTLFGSKPPKGQEFDDHYFGAIPERVLAFMMEAERELFKLGIPVKTRHNEVAPGQFEVAPVFESANVAADHQQLMMLILRKTAEKYGMSCLMHEKPFAGVNGSGKHVNWSLGSSSQGNMLSPGDTPHENAQFLVFCAAVIRAVYRHQGLLRAVVATAGNDHRLGANEAPPAIISIFLGDQLTDVFEQIKSGGANSSIPSGTLTVGVDVLPPLPKDAGDRNRTSPFAFTGNRFEFRAVGSNQSIAGPLVAMNTIIAESVDYCATTLEAAMGGDPAKLNSAVQSLLTEIINECSSVVFDGDGYSEEWHEEAEKRGLLNLKTTADALPQLLKPETVELFETYGVLSPRELHSRFETYVEQYCLSIDVEAALAVQIAKTQIFPAAIRYQSELAATCANLKAIGYEFDTDTLDAVTTLVKSLQDSIAKLEFAIADGEESEPMDCARHHCDAILPAMLEVRKYVDQLEGYVADDLWPLPTYAEMLFIK</sequence>
<keyword evidence="6" id="KW-0436">Ligase</keyword>
<dbReference type="PROSITE" id="PS00181">
    <property type="entry name" value="GLNA_ATP"/>
    <property type="match status" value="1"/>
</dbReference>
<dbReference type="SUPFAM" id="SSF55931">
    <property type="entry name" value="Glutamine synthetase/guanido kinase"/>
    <property type="match status" value="1"/>
</dbReference>
<comment type="similarity">
    <text evidence="1 2">Belongs to the glutamine synthetase family.</text>
</comment>
<dbReference type="InterPro" id="IPR022147">
    <property type="entry name" value="GSIII_N"/>
</dbReference>
<evidence type="ECO:0000256" key="3">
    <source>
        <dbReference type="SAM" id="MobiDB-lite"/>
    </source>
</evidence>
<feature type="domain" description="GS beta-grasp" evidence="4">
    <location>
        <begin position="113"/>
        <end position="206"/>
    </location>
</feature>
<proteinExistence type="inferred from homology"/>
<dbReference type="PROSITE" id="PS51987">
    <property type="entry name" value="GS_CATALYTIC"/>
    <property type="match status" value="1"/>
</dbReference>
<gene>
    <name evidence="6" type="ORF">FHS27_005950</name>
</gene>
<name>A0A7W5E4N7_9BACT</name>
<protein>
    <submittedName>
        <fullName evidence="6">Glutamine synthetase</fullName>
        <ecNumber evidence="6">6.3.1.2</ecNumber>
    </submittedName>
</protein>
<dbReference type="Gene3D" id="1.20.120.1560">
    <property type="match status" value="1"/>
</dbReference>
<evidence type="ECO:0000313" key="6">
    <source>
        <dbReference type="EMBL" id="MBB3210104.1"/>
    </source>
</evidence>
<evidence type="ECO:0000313" key="7">
    <source>
        <dbReference type="Proteomes" id="UP000536179"/>
    </source>
</evidence>
<keyword evidence="7" id="KW-1185">Reference proteome</keyword>
<dbReference type="GO" id="GO:0004356">
    <property type="term" value="F:glutamine synthetase activity"/>
    <property type="evidence" value="ECO:0007669"/>
    <property type="project" value="UniProtKB-EC"/>
</dbReference>
<dbReference type="InterPro" id="IPR040577">
    <property type="entry name" value="Gln-synt_C"/>
</dbReference>
<dbReference type="PANTHER" id="PTHR42974">
    <property type="entry name" value="GLUTAMINE SYNTHETASE"/>
    <property type="match status" value="1"/>
</dbReference>
<dbReference type="Pfam" id="PF18318">
    <property type="entry name" value="Gln-synt_C-ter"/>
    <property type="match status" value="1"/>
</dbReference>
<dbReference type="PANTHER" id="PTHR42974:SF1">
    <property type="entry name" value="TYPE-3 GLUTAMINE SYNTHETASE"/>
    <property type="match status" value="1"/>
</dbReference>
<evidence type="ECO:0000259" key="4">
    <source>
        <dbReference type="PROSITE" id="PS51986"/>
    </source>
</evidence>
<comment type="caution">
    <text evidence="6">The sequence shown here is derived from an EMBL/GenBank/DDBJ whole genome shotgun (WGS) entry which is preliminary data.</text>
</comment>